<gene>
    <name evidence="1" type="ORF">OCK74_21570</name>
</gene>
<evidence type="ECO:0000313" key="1">
    <source>
        <dbReference type="EMBL" id="MCU7551725.1"/>
    </source>
</evidence>
<proteinExistence type="predicted"/>
<dbReference type="Gene3D" id="3.40.50.12370">
    <property type="match status" value="1"/>
</dbReference>
<comment type="caution">
    <text evidence="1">The sequence shown here is derived from an EMBL/GenBank/DDBJ whole genome shotgun (WGS) entry which is preliminary data.</text>
</comment>
<protein>
    <submittedName>
        <fullName evidence="1">Universal stress protein</fullName>
    </submittedName>
</protein>
<dbReference type="AlphaFoldDB" id="A0A9X2XZE5"/>
<dbReference type="Proteomes" id="UP001155483">
    <property type="component" value="Unassembled WGS sequence"/>
</dbReference>
<dbReference type="SUPFAM" id="SSF52402">
    <property type="entry name" value="Adenine nucleotide alpha hydrolases-like"/>
    <property type="match status" value="1"/>
</dbReference>
<reference evidence="1" key="2">
    <citation type="submission" date="2023-04" db="EMBL/GenBank/DDBJ databases">
        <title>Paracnuella aquatica gen. nov., sp. nov., a member of the family Chitinophagaceae isolated from a hot spring.</title>
        <authorList>
            <person name="Wang C."/>
        </authorList>
    </citation>
    <scope>NUCLEOTIDE SEQUENCE</scope>
    <source>
        <strain evidence="1">LB-8</strain>
    </source>
</reference>
<keyword evidence="2" id="KW-1185">Reference proteome</keyword>
<name>A0A9X2XZE5_9BACT</name>
<dbReference type="EMBL" id="JAOTIF010000023">
    <property type="protein sequence ID" value="MCU7551725.1"/>
    <property type="molecule type" value="Genomic_DNA"/>
</dbReference>
<accession>A0A9X2XZE5</accession>
<reference evidence="1" key="1">
    <citation type="submission" date="2022-09" db="EMBL/GenBank/DDBJ databases">
        <authorList>
            <person name="Yuan C."/>
            <person name="Ke Z."/>
        </authorList>
    </citation>
    <scope>NUCLEOTIDE SEQUENCE</scope>
    <source>
        <strain evidence="1">LB-8</strain>
    </source>
</reference>
<sequence length="272" mass="30727">MKKILVILNAGHFPQHVISSAIDIAKKSSSFIYAVFLNDLKTSPEFDYPFPNDLALAGTNVLTEQAKLENRKRIESELQVFKDGCDVEGIPFSFEIDEVTSVSHLLHISSFSDLIMADARSDSDEYSIKDILIGAHAPVLLVSREWKSPEKIILCYDGKLSSIYAIKIFSYVFPEWTGLPAKIIYVTSKQDEQLPHEGHFQNWINHHFSNLESEILHGNAEEQIVNYIHPDSEGKIVVMGSYGEHTLSRIFHTSLSNAVRTQTYASLFITHE</sequence>
<evidence type="ECO:0000313" key="2">
    <source>
        <dbReference type="Proteomes" id="UP001155483"/>
    </source>
</evidence>
<organism evidence="1 2">
    <name type="scientific">Paraflavisolibacter caeni</name>
    <dbReference type="NCBI Taxonomy" id="2982496"/>
    <lineage>
        <taxon>Bacteria</taxon>
        <taxon>Pseudomonadati</taxon>
        <taxon>Bacteroidota</taxon>
        <taxon>Chitinophagia</taxon>
        <taxon>Chitinophagales</taxon>
        <taxon>Chitinophagaceae</taxon>
        <taxon>Paraflavisolibacter</taxon>
    </lineage>
</organism>
<dbReference type="RefSeq" id="WP_279299163.1">
    <property type="nucleotide sequence ID" value="NZ_JAOTIF010000023.1"/>
</dbReference>